<dbReference type="PANTHER" id="PTHR12428:SF65">
    <property type="entry name" value="CYTOCHROME C OXIDASE ASSEMBLY PROTEIN COX18, MITOCHONDRIAL"/>
    <property type="match status" value="1"/>
</dbReference>
<reference evidence="8" key="1">
    <citation type="submission" date="2016-02" db="EMBL/GenBank/DDBJ databases">
        <title>Draft genome sequence of Microdochium bolleyi, a fungal endophyte of beachgrass.</title>
        <authorList>
            <consortium name="DOE Joint Genome Institute"/>
            <person name="David A.S."/>
            <person name="May G."/>
            <person name="Haridas S."/>
            <person name="Lim J."/>
            <person name="Wang M."/>
            <person name="Labutti K."/>
            <person name="Lipzen A."/>
            <person name="Barry K."/>
            <person name="Grigoriev I.V."/>
        </authorList>
    </citation>
    <scope>NUCLEOTIDE SEQUENCE [LARGE SCALE GENOMIC DNA]</scope>
    <source>
        <strain evidence="8">J235TASD1</strain>
    </source>
</reference>
<keyword evidence="3" id="KW-0812">Transmembrane</keyword>
<comment type="subcellular location">
    <subcellularLocation>
        <location evidence="1">Membrane</location>
        <topology evidence="1">Multi-pass membrane protein</topology>
    </subcellularLocation>
</comment>
<evidence type="ECO:0000256" key="1">
    <source>
        <dbReference type="ARBA" id="ARBA00004141"/>
    </source>
</evidence>
<sequence>MSLSSRCLRSSPWQPRRLALAQPLARRQLSPSLQQRSFHGQHVMTSILDSSQALILGLHHATGTPWYLTIPLVALGVTAVFRLPFTLYTQNLIRWRTRYTPIIQAWAPSIFRRVATDAVPPAEQRTVAKARTQKEIKRLWKRAGLQEWKLYTGLTSLPIWLVVIDSIRRLCGGPRGLLGTFFLPPKETPAPADPARGVSAPPFDGAAAGDVVDAASSAVEAVTHTTAEPSLMTEGALWFTDLTAADPYHILPFALSAVLVANMLPKNNARLRELLGMEMASTALKTSPTDGQGTETTSVSGGGGAVRRGLGRGMLVVSLLIGPLTMDLPAAVHLYWLTSACASRMTSTLVNKLLPLNSKTISPCRGVELPIIRPRGKQSVQTTEQDTTG</sequence>
<evidence type="ECO:0000256" key="3">
    <source>
        <dbReference type="ARBA" id="ARBA00022692"/>
    </source>
</evidence>
<evidence type="ECO:0008006" key="9">
    <source>
        <dbReference type="Google" id="ProtNLM"/>
    </source>
</evidence>
<dbReference type="AlphaFoldDB" id="A0A136JGQ2"/>
<dbReference type="InParanoid" id="A0A136JGQ2"/>
<keyword evidence="4" id="KW-1133">Transmembrane helix</keyword>
<dbReference type="InterPro" id="IPR001708">
    <property type="entry name" value="YidC/ALB3/OXA1/COX18"/>
</dbReference>
<accession>A0A136JGQ2</accession>
<organism evidence="7 8">
    <name type="scientific">Microdochium bolleyi</name>
    <dbReference type="NCBI Taxonomy" id="196109"/>
    <lineage>
        <taxon>Eukaryota</taxon>
        <taxon>Fungi</taxon>
        <taxon>Dikarya</taxon>
        <taxon>Ascomycota</taxon>
        <taxon>Pezizomycotina</taxon>
        <taxon>Sordariomycetes</taxon>
        <taxon>Xylariomycetidae</taxon>
        <taxon>Xylariales</taxon>
        <taxon>Microdochiaceae</taxon>
        <taxon>Microdochium</taxon>
    </lineage>
</organism>
<comment type="similarity">
    <text evidence="2">Belongs to the OXA1/ALB3/YidC family.</text>
</comment>
<dbReference type="PANTHER" id="PTHR12428">
    <property type="entry name" value="OXA1"/>
    <property type="match status" value="1"/>
</dbReference>
<dbReference type="STRING" id="196109.A0A136JGQ2"/>
<gene>
    <name evidence="7" type="ORF">Micbo1qcDRAFT_154835</name>
</gene>
<protein>
    <recommendedName>
        <fullName evidence="9">60Kd inner membrane protein-domain-containing protein</fullName>
    </recommendedName>
</protein>
<dbReference type="EMBL" id="KQ964245">
    <property type="protein sequence ID" value="KXJ96314.1"/>
    <property type="molecule type" value="Genomic_DNA"/>
</dbReference>
<dbReference type="GO" id="GO:0032977">
    <property type="term" value="F:membrane insertase activity"/>
    <property type="evidence" value="ECO:0007669"/>
    <property type="project" value="InterPro"/>
</dbReference>
<name>A0A136JGQ2_9PEZI</name>
<evidence type="ECO:0000256" key="5">
    <source>
        <dbReference type="ARBA" id="ARBA00023136"/>
    </source>
</evidence>
<dbReference type="GO" id="GO:0033617">
    <property type="term" value="P:mitochondrial respiratory chain complex IV assembly"/>
    <property type="evidence" value="ECO:0007669"/>
    <property type="project" value="TreeGrafter"/>
</dbReference>
<dbReference type="Proteomes" id="UP000070501">
    <property type="component" value="Unassembled WGS sequence"/>
</dbReference>
<evidence type="ECO:0000256" key="6">
    <source>
        <dbReference type="SAM" id="MobiDB-lite"/>
    </source>
</evidence>
<feature type="region of interest" description="Disordered" evidence="6">
    <location>
        <begin position="284"/>
        <end position="304"/>
    </location>
</feature>
<evidence type="ECO:0000256" key="2">
    <source>
        <dbReference type="ARBA" id="ARBA00009877"/>
    </source>
</evidence>
<evidence type="ECO:0000256" key="4">
    <source>
        <dbReference type="ARBA" id="ARBA00022989"/>
    </source>
</evidence>
<dbReference type="OrthoDB" id="2148490at2759"/>
<evidence type="ECO:0000313" key="8">
    <source>
        <dbReference type="Proteomes" id="UP000070501"/>
    </source>
</evidence>
<dbReference type="GO" id="GO:0005743">
    <property type="term" value="C:mitochondrial inner membrane"/>
    <property type="evidence" value="ECO:0007669"/>
    <property type="project" value="TreeGrafter"/>
</dbReference>
<evidence type="ECO:0000313" key="7">
    <source>
        <dbReference type="EMBL" id="KXJ96314.1"/>
    </source>
</evidence>
<dbReference type="GO" id="GO:0032979">
    <property type="term" value="P:protein insertion into mitochondrial inner membrane from matrix"/>
    <property type="evidence" value="ECO:0007669"/>
    <property type="project" value="TreeGrafter"/>
</dbReference>
<keyword evidence="5" id="KW-0472">Membrane</keyword>
<keyword evidence="8" id="KW-1185">Reference proteome</keyword>
<proteinExistence type="inferred from homology"/>